<comment type="subcellular location">
    <subcellularLocation>
        <location evidence="1">Cytoplasm</location>
    </subcellularLocation>
</comment>
<dbReference type="Pfam" id="PF25045">
    <property type="entry name" value="vWA_Ro60"/>
    <property type="match status" value="1"/>
</dbReference>
<keyword evidence="4" id="KW-0479">Metal-binding</keyword>
<evidence type="ECO:0000259" key="7">
    <source>
        <dbReference type="PROSITE" id="PS50988"/>
    </source>
</evidence>
<reference evidence="8" key="1">
    <citation type="journal article" date="2023" name="Mol. Biol. Evol.">
        <title>Third-Generation Sequencing Reveals the Adaptive Role of the Epigenome in Three Deep-Sea Polychaetes.</title>
        <authorList>
            <person name="Perez M."/>
            <person name="Aroh O."/>
            <person name="Sun Y."/>
            <person name="Lan Y."/>
            <person name="Juniper S.K."/>
            <person name="Young C.R."/>
            <person name="Angers B."/>
            <person name="Qian P.Y."/>
        </authorList>
    </citation>
    <scope>NUCLEOTIDE SEQUENCE</scope>
    <source>
        <strain evidence="8">R07B-5</strain>
    </source>
</reference>
<dbReference type="Pfam" id="PF05731">
    <property type="entry name" value="TROVE"/>
    <property type="match status" value="1"/>
</dbReference>
<dbReference type="GO" id="GO:0046872">
    <property type="term" value="F:metal ion binding"/>
    <property type="evidence" value="ECO:0007669"/>
    <property type="project" value="UniProtKB-KW"/>
</dbReference>
<dbReference type="Proteomes" id="UP001209878">
    <property type="component" value="Unassembled WGS sequence"/>
</dbReference>
<protein>
    <recommendedName>
        <fullName evidence="7">TROVE domain-containing protein</fullName>
    </recommendedName>
</protein>
<organism evidence="8 9">
    <name type="scientific">Ridgeia piscesae</name>
    <name type="common">Tubeworm</name>
    <dbReference type="NCBI Taxonomy" id="27915"/>
    <lineage>
        <taxon>Eukaryota</taxon>
        <taxon>Metazoa</taxon>
        <taxon>Spiralia</taxon>
        <taxon>Lophotrochozoa</taxon>
        <taxon>Annelida</taxon>
        <taxon>Polychaeta</taxon>
        <taxon>Sedentaria</taxon>
        <taxon>Canalipalpata</taxon>
        <taxon>Sabellida</taxon>
        <taxon>Siboglinidae</taxon>
        <taxon>Ridgeia</taxon>
    </lineage>
</organism>
<dbReference type="InterPro" id="IPR037214">
    <property type="entry name" value="TROVE_dom_sf"/>
</dbReference>
<dbReference type="PANTHER" id="PTHR14202:SF0">
    <property type="entry name" value="RNA-BINDING PROTEIN RO60"/>
    <property type="match status" value="1"/>
</dbReference>
<evidence type="ECO:0000256" key="1">
    <source>
        <dbReference type="ARBA" id="ARBA00004496"/>
    </source>
</evidence>
<comment type="similarity">
    <text evidence="2">Belongs to the Ro 60 kDa family.</text>
</comment>
<comment type="caution">
    <text evidence="8">The sequence shown here is derived from an EMBL/GenBank/DDBJ whole genome shotgun (WGS) entry which is preliminary data.</text>
</comment>
<keyword evidence="6" id="KW-0687">Ribonucleoprotein</keyword>
<dbReference type="InterPro" id="IPR036465">
    <property type="entry name" value="vWFA_dom_sf"/>
</dbReference>
<dbReference type="SUPFAM" id="SSF53300">
    <property type="entry name" value="vWA-like"/>
    <property type="match status" value="1"/>
</dbReference>
<evidence type="ECO:0000256" key="3">
    <source>
        <dbReference type="ARBA" id="ARBA00022490"/>
    </source>
</evidence>
<dbReference type="InterPro" id="IPR056800">
    <property type="entry name" value="vWA_Ro60"/>
</dbReference>
<name>A0AAD9NUM9_RIDPI</name>
<dbReference type="Gene3D" id="3.40.50.410">
    <property type="entry name" value="von Willebrand factor, type A domain"/>
    <property type="match status" value="2"/>
</dbReference>
<evidence type="ECO:0000256" key="5">
    <source>
        <dbReference type="ARBA" id="ARBA00022884"/>
    </source>
</evidence>
<dbReference type="GO" id="GO:1990904">
    <property type="term" value="C:ribonucleoprotein complex"/>
    <property type="evidence" value="ECO:0007669"/>
    <property type="project" value="UniProtKB-KW"/>
</dbReference>
<dbReference type="PROSITE" id="PS50988">
    <property type="entry name" value="TROVE"/>
    <property type="match status" value="1"/>
</dbReference>
<evidence type="ECO:0000256" key="4">
    <source>
        <dbReference type="ARBA" id="ARBA00022723"/>
    </source>
</evidence>
<dbReference type="AlphaFoldDB" id="A0AAD9NUM9"/>
<keyword evidence="5" id="KW-0694">RNA-binding</keyword>
<dbReference type="PANTHER" id="PTHR14202">
    <property type="entry name" value="60 KDA RIBONUCLEOPROTEIN SSA/RO"/>
    <property type="match status" value="1"/>
</dbReference>
<evidence type="ECO:0000313" key="8">
    <source>
        <dbReference type="EMBL" id="KAK2181316.1"/>
    </source>
</evidence>
<gene>
    <name evidence="8" type="ORF">NP493_403g01020</name>
</gene>
<dbReference type="InterPro" id="IPR008858">
    <property type="entry name" value="TROVE_dom"/>
</dbReference>
<proteinExistence type="inferred from homology"/>
<accession>A0AAD9NUM9</accession>
<dbReference type="GO" id="GO:0003723">
    <property type="term" value="F:RNA binding"/>
    <property type="evidence" value="ECO:0007669"/>
    <property type="project" value="UniProtKB-KW"/>
</dbReference>
<feature type="domain" description="TROVE" evidence="7">
    <location>
        <begin position="1"/>
        <end position="358"/>
    </location>
</feature>
<dbReference type="SUPFAM" id="SSF140864">
    <property type="entry name" value="TROVE domain-like"/>
    <property type="match status" value="1"/>
</dbReference>
<sequence>MAVGVSDVERLARLLCLGCDSATYQVGDNQLTPQNATCVTRMLQSSNGQEVVNMVIEYSVQGVTAKQEALVFAVAMCARQRVDPATRTYCYDNLCEICRTPTQLFLFINYCLTPGWSDEYPQIRWGRAFREAISRWYLRFMEVPNGARLLAEHVTKYGRRHGWRHQGVLRMAHPKAGPSDGCGVAAVLKYIAKGLNEAEQDLQATDANVLQYLQAVEAVKAQNNPETLDTGDLAERIRQHKLVREHVSTRLLHLPPIWEALLEHMPMTAMIRNLGKMSAIGILDPGSQNEVTIITRLGDIHRLEDARIHPFNVLLARLTYQRGRGDEGSIRWVPNEAISNALDSAFYETFTFMHPTRNKRFLLALDESAAMFQGSVNGCRSVHAATAAAAMVLVTARTEEHCEIVSFSRDVRPSDIQPEMTLPQAENAMRRVPGGETDCTQPIQYALQRYESPQHRQFDVIVIYTANIPDRPQLSPAAVMQDYRRQAKLPDAKLVVCAMKSNGFTIADPDVPNMLNVVGFDAYAPEVIRRFVNGELM</sequence>
<dbReference type="InterPro" id="IPR040322">
    <property type="entry name" value="TROVE2"/>
</dbReference>
<dbReference type="EMBL" id="JAODUO010000402">
    <property type="protein sequence ID" value="KAK2181316.1"/>
    <property type="molecule type" value="Genomic_DNA"/>
</dbReference>
<keyword evidence="3" id="KW-0963">Cytoplasm</keyword>
<evidence type="ECO:0000256" key="6">
    <source>
        <dbReference type="ARBA" id="ARBA00023274"/>
    </source>
</evidence>
<keyword evidence="9" id="KW-1185">Reference proteome</keyword>
<evidence type="ECO:0000256" key="2">
    <source>
        <dbReference type="ARBA" id="ARBA00007814"/>
    </source>
</evidence>
<evidence type="ECO:0000313" key="9">
    <source>
        <dbReference type="Proteomes" id="UP001209878"/>
    </source>
</evidence>
<dbReference type="GO" id="GO:0005737">
    <property type="term" value="C:cytoplasm"/>
    <property type="evidence" value="ECO:0007669"/>
    <property type="project" value="UniProtKB-SubCell"/>
</dbReference>